<proteinExistence type="predicted"/>
<keyword evidence="1" id="KW-0067">ATP-binding</keyword>
<keyword evidence="1" id="KW-0614">Plasmid</keyword>
<geneLocation type="plasmid" evidence="2">
    <name>pp27494_1</name>
</geneLocation>
<dbReference type="Proteomes" id="UP000077829">
    <property type="component" value="Plasmid pP27494_1"/>
</dbReference>
<dbReference type="KEGG" id="panr:A7J50_5905"/>
<sequence>MPRLQLRFLDEDALSAAQFLIGGQWDFDFCAVHSRKLNPLKHPFETQSGENFSLSNQQSRTFRVIHAAPDESIHIQGLAGTGKTHIIKRLVDSLSSCRPLVLAFTAVQLQTLMQRIGAANVRGMTFGDLASYVLERSFDYQKPGKRALARHQVTPDDIASRLGFGPVSWLSPGRVASTCANMVATFCNSVDPTVTEQHVPKGFVLNAVDSAVLIEYAQRLWDQTIRPTDPRLQLPLRGYHRIKQMAMLDEAVVGQDFTHIIVDEAHDLSWPLAAFLDGCEQPVITLGDACQRLDGRFHKRAGTLRRHEITHSIRAGRQIEGVLNPLIEKHPVLELASIEGNTGVDTKVVYYDKPEVPRGAVTILVDSDWGLFEWFQRLASAGANFSLLPGAVNTFRRFILDCIGLFHDQVRPTHSALFKYTSWDDLRADMAGKNSSFQRIDRMLGKGYSSSEFEASLFNLDATGAAPLKLGRVIDARNSEIDAVMLAPDLLSQIGAGDRNATSRAFAALYTGGSRARHKLIVPGYLRDWASDMSTAAKAQPLSSP</sequence>
<dbReference type="AlphaFoldDB" id="A0A172ZAX8"/>
<dbReference type="GO" id="GO:0004386">
    <property type="term" value="F:helicase activity"/>
    <property type="evidence" value="ECO:0007669"/>
    <property type="project" value="UniProtKB-KW"/>
</dbReference>
<dbReference type="Gene3D" id="3.40.50.300">
    <property type="entry name" value="P-loop containing nucleotide triphosphate hydrolases"/>
    <property type="match status" value="1"/>
</dbReference>
<accession>A0A172ZAX8</accession>
<keyword evidence="1" id="KW-0547">Nucleotide-binding</keyword>
<dbReference type="PATRIC" id="fig|219572.3.peg.6056"/>
<keyword evidence="1" id="KW-0378">Hydrolase</keyword>
<dbReference type="EMBL" id="CP015601">
    <property type="protein sequence ID" value="ANF89229.1"/>
    <property type="molecule type" value="Genomic_DNA"/>
</dbReference>
<organism evidence="1 2">
    <name type="scientific">Pseudomonas antarctica</name>
    <dbReference type="NCBI Taxonomy" id="219572"/>
    <lineage>
        <taxon>Bacteria</taxon>
        <taxon>Pseudomonadati</taxon>
        <taxon>Pseudomonadota</taxon>
        <taxon>Gammaproteobacteria</taxon>
        <taxon>Pseudomonadales</taxon>
        <taxon>Pseudomonadaceae</taxon>
        <taxon>Pseudomonas</taxon>
    </lineage>
</organism>
<evidence type="ECO:0000313" key="1">
    <source>
        <dbReference type="EMBL" id="ANF89229.1"/>
    </source>
</evidence>
<name>A0A172ZAX8_9PSED</name>
<protein>
    <submittedName>
        <fullName evidence="1">Putative helicase</fullName>
    </submittedName>
</protein>
<gene>
    <name evidence="1" type="ORF">A7J50_5905</name>
</gene>
<evidence type="ECO:0000313" key="2">
    <source>
        <dbReference type="Proteomes" id="UP000077829"/>
    </source>
</evidence>
<dbReference type="InterPro" id="IPR027417">
    <property type="entry name" value="P-loop_NTPase"/>
</dbReference>
<reference evidence="1 2" key="1">
    <citation type="submission" date="2016-05" db="EMBL/GenBank/DDBJ databases">
        <title>Complete genome sequence of Pseudomonas antarctica PAMC 27494.</title>
        <authorList>
            <person name="Lee J."/>
        </authorList>
    </citation>
    <scope>NUCLEOTIDE SEQUENCE [LARGE SCALE GENOMIC DNA]</scope>
    <source>
        <strain evidence="1 2">PAMC 27494</strain>
        <plasmid evidence="2">Plasmid pp27494_1</plasmid>
    </source>
</reference>
<dbReference type="SUPFAM" id="SSF52540">
    <property type="entry name" value="P-loop containing nucleoside triphosphate hydrolases"/>
    <property type="match status" value="1"/>
</dbReference>
<dbReference type="Pfam" id="PF13245">
    <property type="entry name" value="AAA_19"/>
    <property type="match status" value="1"/>
</dbReference>
<keyword evidence="1" id="KW-0347">Helicase</keyword>